<accession>A0ABS5URJ1</accession>
<comment type="caution">
    <text evidence="1">The sequence shown here is derived from an EMBL/GenBank/DDBJ whole genome shotgun (WGS) entry which is preliminary data.</text>
</comment>
<gene>
    <name evidence="1" type="ORF">JS528_09590</name>
</gene>
<dbReference type="Proteomes" id="UP000773064">
    <property type="component" value="Unassembled WGS sequence"/>
</dbReference>
<sequence length="111" mass="11617">MAEKFVTLDGLARAVNNLKTGGGTIGGFKSLNLTVTADELAEQPVTKPVAGLGSLNLVAPIPDDDNIAAWNESTITVKDHDDDTSIPAGSLRFTCIAEPSEDIKVRVIVLA</sequence>
<name>A0ABS5URJ1_9BIFI</name>
<proteinExistence type="predicted"/>
<keyword evidence="2" id="KW-1185">Reference proteome</keyword>
<evidence type="ECO:0000313" key="1">
    <source>
        <dbReference type="EMBL" id="MBT1173587.1"/>
    </source>
</evidence>
<organism evidence="1 2">
    <name type="scientific">Bifidobacterium santillanense</name>
    <dbReference type="NCBI Taxonomy" id="2809028"/>
    <lineage>
        <taxon>Bacteria</taxon>
        <taxon>Bacillati</taxon>
        <taxon>Actinomycetota</taxon>
        <taxon>Actinomycetes</taxon>
        <taxon>Bifidobacteriales</taxon>
        <taxon>Bifidobacteriaceae</taxon>
        <taxon>Bifidobacterium</taxon>
    </lineage>
</organism>
<dbReference type="RefSeq" id="WP_214358839.1">
    <property type="nucleotide sequence ID" value="NZ_JAFEJS010000012.1"/>
</dbReference>
<evidence type="ECO:0000313" key="2">
    <source>
        <dbReference type="Proteomes" id="UP000773064"/>
    </source>
</evidence>
<reference evidence="1 2" key="1">
    <citation type="journal article" date="2021" name="Environ. Microbiol.">
        <title>Genetic insights into the dark matter of the mammalian gut microbiota through targeted genome reconstruction.</title>
        <authorList>
            <person name="Lugli G.A."/>
            <person name="Alessandri G."/>
            <person name="Milani C."/>
            <person name="Viappiani A."/>
            <person name="Fontana F."/>
            <person name="Tarracchini C."/>
            <person name="Mancabelli L."/>
            <person name="Argentini C."/>
            <person name="Ruiz L."/>
            <person name="Margolles A."/>
            <person name="van Sinderen D."/>
            <person name="Turroni F."/>
            <person name="Ventura M."/>
        </authorList>
    </citation>
    <scope>NUCLEOTIDE SEQUENCE [LARGE SCALE GENOMIC DNA]</scope>
    <source>
        <strain evidence="1 2">MA2</strain>
    </source>
</reference>
<evidence type="ECO:0008006" key="3">
    <source>
        <dbReference type="Google" id="ProtNLM"/>
    </source>
</evidence>
<protein>
    <recommendedName>
        <fullName evidence="3">Phage tail protein</fullName>
    </recommendedName>
</protein>
<dbReference type="EMBL" id="JAFEJS010000012">
    <property type="protein sequence ID" value="MBT1173587.1"/>
    <property type="molecule type" value="Genomic_DNA"/>
</dbReference>